<dbReference type="Proteomes" id="UP000440732">
    <property type="component" value="Unassembled WGS sequence"/>
</dbReference>
<evidence type="ECO:0000313" key="9">
    <source>
        <dbReference type="EMBL" id="KAE9233487.1"/>
    </source>
</evidence>
<evidence type="ECO:0000256" key="1">
    <source>
        <dbReference type="SAM" id="MobiDB-lite"/>
    </source>
</evidence>
<feature type="region of interest" description="Disordered" evidence="1">
    <location>
        <begin position="187"/>
        <end position="221"/>
    </location>
</feature>
<evidence type="ECO:0000313" key="6">
    <source>
        <dbReference type="EMBL" id="KAE9112967.1"/>
    </source>
</evidence>
<evidence type="ECO:0000313" key="14">
    <source>
        <dbReference type="Proteomes" id="UP000437068"/>
    </source>
</evidence>
<evidence type="ECO:0000313" key="15">
    <source>
        <dbReference type="Proteomes" id="UP000440367"/>
    </source>
</evidence>
<dbReference type="EMBL" id="QXFW01005196">
    <property type="protein sequence ID" value="KAE8962822.1"/>
    <property type="molecule type" value="Genomic_DNA"/>
</dbReference>
<gene>
    <name evidence="11" type="ORF">PF001_g9135</name>
    <name evidence="9" type="ORF">PF002_g12060</name>
    <name evidence="10" type="ORF">PF004_g8905</name>
    <name evidence="8" type="ORF">PF005_g10545</name>
    <name evidence="5" type="ORF">PF006_g24450</name>
    <name evidence="6" type="ORF">PF007_g10886</name>
    <name evidence="3" type="ORF">PF009_g11906</name>
    <name evidence="7" type="ORF">PF010_g9209</name>
    <name evidence="4" type="ORF">PF011_g29245</name>
</gene>
<evidence type="ECO:0000313" key="8">
    <source>
        <dbReference type="EMBL" id="KAE9212543.1"/>
    </source>
</evidence>
<feature type="chain" id="PRO_5036164024" evidence="2">
    <location>
        <begin position="23"/>
        <end position="247"/>
    </location>
</feature>
<evidence type="ECO:0000313" key="4">
    <source>
        <dbReference type="EMBL" id="KAE8962822.1"/>
    </source>
</evidence>
<evidence type="ECO:0000313" key="19">
    <source>
        <dbReference type="Proteomes" id="UP000476176"/>
    </source>
</evidence>
<dbReference type="Proteomes" id="UP000441208">
    <property type="component" value="Unassembled WGS sequence"/>
</dbReference>
<dbReference type="Proteomes" id="UP000437068">
    <property type="component" value="Unassembled WGS sequence"/>
</dbReference>
<reference evidence="18 19" key="1">
    <citation type="submission" date="2018-09" db="EMBL/GenBank/DDBJ databases">
        <title>Genomic investigation of the strawberry pathogen Phytophthora fragariae indicates pathogenicity is determined by transcriptional variation in three key races.</title>
        <authorList>
            <person name="Adams T.M."/>
            <person name="Armitage A.D."/>
            <person name="Sobczyk M.K."/>
            <person name="Bates H.J."/>
            <person name="Dunwell J.M."/>
            <person name="Nellist C.F."/>
            <person name="Harrison R.J."/>
        </authorList>
    </citation>
    <scope>NUCLEOTIDE SEQUENCE [LARGE SCALE GENOMIC DNA]</scope>
    <source>
        <strain evidence="11 14">A4</strain>
        <strain evidence="9 15">BC-1</strain>
        <strain evidence="10 19">BC-23</strain>
        <strain evidence="8 13">NOV-27</strain>
        <strain evidence="5 16">NOV-5</strain>
        <strain evidence="6 17">NOV-71</strain>
        <strain evidence="3 12">NOV-9</strain>
        <strain evidence="7 20">ONT-3</strain>
        <strain evidence="4 18">SCRP245</strain>
    </source>
</reference>
<dbReference type="Proteomes" id="UP000440367">
    <property type="component" value="Unassembled WGS sequence"/>
</dbReference>
<evidence type="ECO:0000313" key="7">
    <source>
        <dbReference type="EMBL" id="KAE9115760.1"/>
    </source>
</evidence>
<evidence type="ECO:0000313" key="13">
    <source>
        <dbReference type="Proteomes" id="UP000433483"/>
    </source>
</evidence>
<dbReference type="EMBL" id="QXFX01000436">
    <property type="protein sequence ID" value="KAE9115760.1"/>
    <property type="molecule type" value="Genomic_DNA"/>
</dbReference>
<comment type="caution">
    <text evidence="4">The sequence shown here is derived from an EMBL/GenBank/DDBJ whole genome shotgun (WGS) entry which is preliminary data.</text>
</comment>
<dbReference type="EMBL" id="QXGE01000433">
    <property type="protein sequence ID" value="KAE9312618.1"/>
    <property type="molecule type" value="Genomic_DNA"/>
</dbReference>
<dbReference type="EMBL" id="QXGC01000424">
    <property type="protein sequence ID" value="KAE9236231.1"/>
    <property type="molecule type" value="Genomic_DNA"/>
</dbReference>
<evidence type="ECO:0000313" key="18">
    <source>
        <dbReference type="Proteomes" id="UP000460718"/>
    </source>
</evidence>
<evidence type="ECO:0000313" key="10">
    <source>
        <dbReference type="EMBL" id="KAE9236231.1"/>
    </source>
</evidence>
<dbReference type="EMBL" id="QXFZ01000530">
    <property type="protein sequence ID" value="KAE9112967.1"/>
    <property type="molecule type" value="Genomic_DNA"/>
</dbReference>
<evidence type="ECO:0000313" key="11">
    <source>
        <dbReference type="EMBL" id="KAE9312618.1"/>
    </source>
</evidence>
<dbReference type="Proteomes" id="UP000460718">
    <property type="component" value="Unassembled WGS sequence"/>
</dbReference>
<keyword evidence="13" id="KW-1185">Reference proteome</keyword>
<evidence type="ECO:0000313" key="12">
    <source>
        <dbReference type="Proteomes" id="UP000429523"/>
    </source>
</evidence>
<evidence type="ECO:0000256" key="2">
    <source>
        <dbReference type="SAM" id="SignalP"/>
    </source>
</evidence>
<feature type="signal peptide" evidence="2">
    <location>
        <begin position="1"/>
        <end position="22"/>
    </location>
</feature>
<dbReference type="EMBL" id="QXGD01000571">
    <property type="protein sequence ID" value="KAE9233487.1"/>
    <property type="molecule type" value="Genomic_DNA"/>
</dbReference>
<protein>
    <submittedName>
        <fullName evidence="4">Uncharacterized protein</fullName>
    </submittedName>
</protein>
<name>A0A6A3H176_9STRA</name>
<evidence type="ECO:0000313" key="17">
    <source>
        <dbReference type="Proteomes" id="UP000441208"/>
    </source>
</evidence>
<evidence type="ECO:0000313" key="16">
    <source>
        <dbReference type="Proteomes" id="UP000440732"/>
    </source>
</evidence>
<evidence type="ECO:0000313" key="20">
    <source>
        <dbReference type="Proteomes" id="UP000488956"/>
    </source>
</evidence>
<dbReference type="Proteomes" id="UP000476176">
    <property type="component" value="Unassembled WGS sequence"/>
</dbReference>
<proteinExistence type="predicted"/>
<dbReference type="EMBL" id="QXGB01000504">
    <property type="protein sequence ID" value="KAE9212543.1"/>
    <property type="molecule type" value="Genomic_DNA"/>
</dbReference>
<dbReference type="EMBL" id="QXGF01000578">
    <property type="protein sequence ID" value="KAE8938205.1"/>
    <property type="molecule type" value="Genomic_DNA"/>
</dbReference>
<evidence type="ECO:0000313" key="3">
    <source>
        <dbReference type="EMBL" id="KAE8938205.1"/>
    </source>
</evidence>
<dbReference type="EMBL" id="QXGA01002696">
    <property type="protein sequence ID" value="KAE9093390.1"/>
    <property type="molecule type" value="Genomic_DNA"/>
</dbReference>
<sequence length="247" mass="26206">MKIIHALSITVGVLMGATRTNAAIATTAAELDVYYDMSDTSCTGVPVFVRIFPTCGTSKTVDEVVCDKTYASKTMFCTPNRAEFLGEAHPYVIVDYYDDANCTKFDWCSNAYLADGRCHEYGFSRGDVQLTTIDEDGRVTKYNGCNSSTEVEFEQPATSFNTGECIPDGEGYSAKYYSVGELKPTNATSSADASGSTSATDAPSTTTATPTTNTTASVSTSSATSTPVLCSIVLLLVSTMLSILAAH</sequence>
<dbReference type="OrthoDB" id="10342090at2759"/>
<keyword evidence="2" id="KW-0732">Signal</keyword>
<dbReference type="Proteomes" id="UP000433483">
    <property type="component" value="Unassembled WGS sequence"/>
</dbReference>
<accession>A0A6A3H176</accession>
<organism evidence="4 18">
    <name type="scientific">Phytophthora fragariae</name>
    <dbReference type="NCBI Taxonomy" id="53985"/>
    <lineage>
        <taxon>Eukaryota</taxon>
        <taxon>Sar</taxon>
        <taxon>Stramenopiles</taxon>
        <taxon>Oomycota</taxon>
        <taxon>Peronosporomycetes</taxon>
        <taxon>Peronosporales</taxon>
        <taxon>Peronosporaceae</taxon>
        <taxon>Phytophthora</taxon>
    </lineage>
</organism>
<dbReference type="Proteomes" id="UP000429523">
    <property type="component" value="Unassembled WGS sequence"/>
</dbReference>
<dbReference type="Proteomes" id="UP000488956">
    <property type="component" value="Unassembled WGS sequence"/>
</dbReference>
<dbReference type="AlphaFoldDB" id="A0A6A3H176"/>
<evidence type="ECO:0000313" key="5">
    <source>
        <dbReference type="EMBL" id="KAE9093390.1"/>
    </source>
</evidence>